<dbReference type="GeneID" id="90073020"/>
<feature type="domain" description="SPX" evidence="7">
    <location>
        <begin position="1"/>
        <end position="383"/>
    </location>
</feature>
<dbReference type="RefSeq" id="XP_064852041.1">
    <property type="nucleotide sequence ID" value="XM_064995969.1"/>
</dbReference>
<dbReference type="Pfam" id="PF03105">
    <property type="entry name" value="SPX"/>
    <property type="match status" value="1"/>
</dbReference>
<dbReference type="EMBL" id="BTFZ01000004">
    <property type="protein sequence ID" value="GMM35041.1"/>
    <property type="molecule type" value="Genomic_DNA"/>
</dbReference>
<dbReference type="InterPro" id="IPR001841">
    <property type="entry name" value="Znf_RING"/>
</dbReference>
<name>A0AAV5QK85_9ASCO</name>
<dbReference type="PROSITE" id="PS50089">
    <property type="entry name" value="ZF_RING_2"/>
    <property type="match status" value="1"/>
</dbReference>
<dbReference type="PROSITE" id="PS00518">
    <property type="entry name" value="ZF_RING_1"/>
    <property type="match status" value="1"/>
</dbReference>
<protein>
    <submittedName>
        <fullName evidence="8">Uncharacterized protein</fullName>
    </submittedName>
</protein>
<evidence type="ECO:0000256" key="4">
    <source>
        <dbReference type="PROSITE-ProRule" id="PRU00175"/>
    </source>
</evidence>
<dbReference type="AlphaFoldDB" id="A0AAV5QK85"/>
<accession>A0AAV5QK85</accession>
<proteinExistence type="predicted"/>
<comment type="caution">
    <text evidence="8">The sequence shown here is derived from an EMBL/GenBank/DDBJ whole genome shotgun (WGS) entry which is preliminary data.</text>
</comment>
<keyword evidence="1" id="KW-0479">Metal-binding</keyword>
<evidence type="ECO:0000256" key="3">
    <source>
        <dbReference type="ARBA" id="ARBA00022833"/>
    </source>
</evidence>
<reference evidence="8 9" key="1">
    <citation type="journal article" date="2023" name="Elife">
        <title>Identification of key yeast species and microbe-microbe interactions impacting larval growth of Drosophila in the wild.</title>
        <authorList>
            <person name="Mure A."/>
            <person name="Sugiura Y."/>
            <person name="Maeda R."/>
            <person name="Honda K."/>
            <person name="Sakurai N."/>
            <person name="Takahashi Y."/>
            <person name="Watada M."/>
            <person name="Katoh T."/>
            <person name="Gotoh A."/>
            <person name="Gotoh Y."/>
            <person name="Taniguchi I."/>
            <person name="Nakamura K."/>
            <person name="Hayashi T."/>
            <person name="Katayama T."/>
            <person name="Uemura T."/>
            <person name="Hattori Y."/>
        </authorList>
    </citation>
    <scope>NUCLEOTIDE SEQUENCE [LARGE SCALE GENOMIC DNA]</scope>
    <source>
        <strain evidence="8 9">SC-9</strain>
    </source>
</reference>
<dbReference type="InterPro" id="IPR004331">
    <property type="entry name" value="SPX_dom"/>
</dbReference>
<evidence type="ECO:0000256" key="2">
    <source>
        <dbReference type="ARBA" id="ARBA00022771"/>
    </source>
</evidence>
<sequence>MKFGKYFEKELASSDVPKEWAENAIQYKALKKRIKRFAEELMVLGLSKETMGILLSASEVTNATINTSDTKVIDISMENDNNNGDKGDNEKEDEEEEDGPVSLQSLEEKIQDISLEGTDLEDKEPILYNLKFQIQVLEDDAVQEQENHPIANYLLVEDQQYVKPKLIVVLNNDNDEYSKEIRQKIIKYIEHTRKTDKIVEVKEDQIKLQNIEKLKNLQRVRITIDLHEDDEFFQTIFTELTNLQQLKIEHEQKMTKEIETISDTIGSLSSPSKWRTDLDSWREIFEIYLENRIFYVTDDIHGERKFEDSSKRLQQFEKEINSTDLVQGFKHKKSKVAYEAFYQLNVDLLQAMKFHHLNKLAVTKILKKFDKQTALAVRTQIPDIMSQKPFINESFINTLYGAISEKLVSVIPQIEDYDCPICFTIAYRPIRLKCSHVFCVQCLVNLQRQKKDECPVCRSPAVMEATSDNLDIELQDYMKTYFPKQVKEKQKERMKTIEAETYYLAYRKAKYSGEGCCIQ</sequence>
<dbReference type="Proteomes" id="UP001360560">
    <property type="component" value="Unassembled WGS sequence"/>
</dbReference>
<evidence type="ECO:0000256" key="1">
    <source>
        <dbReference type="ARBA" id="ARBA00022723"/>
    </source>
</evidence>
<keyword evidence="2 4" id="KW-0863">Zinc-finger</keyword>
<evidence type="ECO:0000256" key="5">
    <source>
        <dbReference type="SAM" id="MobiDB-lite"/>
    </source>
</evidence>
<organism evidence="8 9">
    <name type="scientific">Saccharomycopsis crataegensis</name>
    <dbReference type="NCBI Taxonomy" id="43959"/>
    <lineage>
        <taxon>Eukaryota</taxon>
        <taxon>Fungi</taxon>
        <taxon>Dikarya</taxon>
        <taxon>Ascomycota</taxon>
        <taxon>Saccharomycotina</taxon>
        <taxon>Saccharomycetes</taxon>
        <taxon>Saccharomycopsidaceae</taxon>
        <taxon>Saccharomycopsis</taxon>
    </lineage>
</organism>
<dbReference type="PANTHER" id="PTHR23327:SF51">
    <property type="entry name" value="TRANSCRIPTIONAL REGULATOR OF YEAST FORM ADHERENCE 3"/>
    <property type="match status" value="1"/>
</dbReference>
<gene>
    <name evidence="8" type="ORF">DASC09_023660</name>
</gene>
<dbReference type="SMART" id="SM00184">
    <property type="entry name" value="RING"/>
    <property type="match status" value="1"/>
</dbReference>
<dbReference type="Pfam" id="PF13920">
    <property type="entry name" value="zf-C3HC4_3"/>
    <property type="match status" value="1"/>
</dbReference>
<dbReference type="InterPro" id="IPR017907">
    <property type="entry name" value="Znf_RING_CS"/>
</dbReference>
<feature type="region of interest" description="Disordered" evidence="5">
    <location>
        <begin position="74"/>
        <end position="102"/>
    </location>
</feature>
<dbReference type="GO" id="GO:0008270">
    <property type="term" value="F:zinc ion binding"/>
    <property type="evidence" value="ECO:0007669"/>
    <property type="project" value="UniProtKB-KW"/>
</dbReference>
<feature type="domain" description="RING-type" evidence="6">
    <location>
        <begin position="419"/>
        <end position="458"/>
    </location>
</feature>
<keyword evidence="9" id="KW-1185">Reference proteome</keyword>
<feature type="compositionally biased region" description="Acidic residues" evidence="5">
    <location>
        <begin position="90"/>
        <end position="99"/>
    </location>
</feature>
<evidence type="ECO:0000313" key="9">
    <source>
        <dbReference type="Proteomes" id="UP001360560"/>
    </source>
</evidence>
<dbReference type="PANTHER" id="PTHR23327">
    <property type="entry name" value="RING FINGER PROTEIN 127"/>
    <property type="match status" value="1"/>
</dbReference>
<dbReference type="SUPFAM" id="SSF57850">
    <property type="entry name" value="RING/U-box"/>
    <property type="match status" value="1"/>
</dbReference>
<dbReference type="Gene3D" id="3.30.40.10">
    <property type="entry name" value="Zinc/RING finger domain, C3HC4 (zinc finger)"/>
    <property type="match status" value="1"/>
</dbReference>
<evidence type="ECO:0000313" key="8">
    <source>
        <dbReference type="EMBL" id="GMM35041.1"/>
    </source>
</evidence>
<dbReference type="InterPro" id="IPR013083">
    <property type="entry name" value="Znf_RING/FYVE/PHD"/>
</dbReference>
<evidence type="ECO:0000259" key="6">
    <source>
        <dbReference type="PROSITE" id="PS50089"/>
    </source>
</evidence>
<evidence type="ECO:0000259" key="7">
    <source>
        <dbReference type="PROSITE" id="PS51382"/>
    </source>
</evidence>
<dbReference type="PROSITE" id="PS51382">
    <property type="entry name" value="SPX"/>
    <property type="match status" value="1"/>
</dbReference>
<keyword evidence="3" id="KW-0862">Zinc</keyword>